<dbReference type="InterPro" id="IPR015424">
    <property type="entry name" value="PyrdxlP-dep_Trfase"/>
</dbReference>
<comment type="caution">
    <text evidence="5">The sequence shown here is derived from an EMBL/GenBank/DDBJ whole genome shotgun (WGS) entry which is preliminary data.</text>
</comment>
<evidence type="ECO:0000313" key="6">
    <source>
        <dbReference type="Proteomes" id="UP000019141"/>
    </source>
</evidence>
<reference evidence="5 6" key="1">
    <citation type="journal article" date="2014" name="Nature">
        <title>An environmental bacterial taxon with a large and distinct metabolic repertoire.</title>
        <authorList>
            <person name="Wilson M.C."/>
            <person name="Mori T."/>
            <person name="Ruckert C."/>
            <person name="Uria A.R."/>
            <person name="Helf M.J."/>
            <person name="Takada K."/>
            <person name="Gernert C."/>
            <person name="Steffens U.A."/>
            <person name="Heycke N."/>
            <person name="Schmitt S."/>
            <person name="Rinke C."/>
            <person name="Helfrich E.J."/>
            <person name="Brachmann A.O."/>
            <person name="Gurgui C."/>
            <person name="Wakimoto T."/>
            <person name="Kracht M."/>
            <person name="Crusemann M."/>
            <person name="Hentschel U."/>
            <person name="Abe I."/>
            <person name="Matsunaga S."/>
            <person name="Kalinowski J."/>
            <person name="Takeyama H."/>
            <person name="Piel J."/>
        </authorList>
    </citation>
    <scope>NUCLEOTIDE SEQUENCE [LARGE SCALE GENOMIC DNA]</scope>
    <source>
        <strain evidence="6">TSY1</strain>
    </source>
</reference>
<keyword evidence="3" id="KW-0032">Aminotransferase</keyword>
<dbReference type="Pfam" id="PF00155">
    <property type="entry name" value="Aminotran_1_2"/>
    <property type="match status" value="1"/>
</dbReference>
<accession>W4LDZ2</accession>
<keyword evidence="2" id="KW-0663">Pyridoxal phosphate</keyword>
<evidence type="ECO:0000313" key="5">
    <source>
        <dbReference type="EMBL" id="ETW95551.1"/>
    </source>
</evidence>
<dbReference type="InterPro" id="IPR015421">
    <property type="entry name" value="PyrdxlP-dep_Trfase_major"/>
</dbReference>
<evidence type="ECO:0000256" key="2">
    <source>
        <dbReference type="ARBA" id="ARBA00022898"/>
    </source>
</evidence>
<dbReference type="InterPro" id="IPR004838">
    <property type="entry name" value="NHTrfase_class1_PyrdxlP-BS"/>
</dbReference>
<dbReference type="HOGENOM" id="CLU_017584_3_2_7"/>
<dbReference type="SUPFAM" id="SSF53383">
    <property type="entry name" value="PLP-dependent transferases"/>
    <property type="match status" value="1"/>
</dbReference>
<sequence>MPIQPRPEVQQIIDVVHGALDFSELEAHGLTPETVIDFSVNNNPYGPSPRVREVLHTVAIDRYPDREALALRRCLAQHLGVSIDQLIVANGSMELLWFVALAYLRPGDPVLILEPTFGEYERVVQFMGAQHHTYTTRPENGFAVDEAALLETLQRLEPRLMFICNPNNPTGVHLPIEAIADWAARHPDTLFVIDEAYLPFVSGPAPSLIGHVGPNLLVLHSLTKAHALAGIRLGYAVGTAEVITALGKVRPTWNVNAIAQAAGIVAINDVSHLTQTLAQVAADKATLVANLEAIGLAPLPSVTHFFLCEVGPAHTLRQSLLQQGILVRDCASFGLPHYIRIASRRPSENDQLICALSQAYTARR</sequence>
<comment type="cofactor">
    <cofactor evidence="1 3">
        <name>pyridoxal 5'-phosphate</name>
        <dbReference type="ChEBI" id="CHEBI:597326"/>
    </cofactor>
</comment>
<dbReference type="Gene3D" id="3.40.640.10">
    <property type="entry name" value="Type I PLP-dependent aspartate aminotransferase-like (Major domain)"/>
    <property type="match status" value="1"/>
</dbReference>
<feature type="domain" description="Aminotransferase class I/classII large" evidence="4">
    <location>
        <begin position="34"/>
        <end position="353"/>
    </location>
</feature>
<evidence type="ECO:0000259" key="4">
    <source>
        <dbReference type="Pfam" id="PF00155"/>
    </source>
</evidence>
<proteinExistence type="inferred from homology"/>
<dbReference type="EMBL" id="AZHW01000903">
    <property type="protein sequence ID" value="ETW95551.1"/>
    <property type="molecule type" value="Genomic_DNA"/>
</dbReference>
<keyword evidence="3" id="KW-0808">Transferase</keyword>
<dbReference type="PANTHER" id="PTHR42885:SF1">
    <property type="entry name" value="THREONINE-PHOSPHATE DECARBOXYLASE"/>
    <property type="match status" value="1"/>
</dbReference>
<dbReference type="PATRIC" id="fig|1429438.4.peg.5733"/>
<evidence type="ECO:0000256" key="3">
    <source>
        <dbReference type="RuleBase" id="RU000481"/>
    </source>
</evidence>
<dbReference type="PANTHER" id="PTHR42885">
    <property type="entry name" value="HISTIDINOL-PHOSPHATE AMINOTRANSFERASE-RELATED"/>
    <property type="match status" value="1"/>
</dbReference>
<name>W4LDZ2_ENTF1</name>
<dbReference type="InterPro" id="IPR015422">
    <property type="entry name" value="PyrdxlP-dep_Trfase_small"/>
</dbReference>
<protein>
    <recommendedName>
        <fullName evidence="3">Aminotransferase</fullName>
        <ecNumber evidence="3">2.6.1.-</ecNumber>
    </recommendedName>
</protein>
<dbReference type="AlphaFoldDB" id="W4LDZ2"/>
<dbReference type="GO" id="GO:0030170">
    <property type="term" value="F:pyridoxal phosphate binding"/>
    <property type="evidence" value="ECO:0007669"/>
    <property type="project" value="InterPro"/>
</dbReference>
<keyword evidence="6" id="KW-1185">Reference proteome</keyword>
<gene>
    <name evidence="5" type="ORF">ETSY1_30105</name>
</gene>
<comment type="similarity">
    <text evidence="3">Belongs to the class-I pyridoxal-phosphate-dependent aminotransferase family.</text>
</comment>
<dbReference type="Gene3D" id="3.90.1150.10">
    <property type="entry name" value="Aspartate Aminotransferase, domain 1"/>
    <property type="match status" value="1"/>
</dbReference>
<dbReference type="InterPro" id="IPR004839">
    <property type="entry name" value="Aminotransferase_I/II_large"/>
</dbReference>
<dbReference type="Proteomes" id="UP000019141">
    <property type="component" value="Unassembled WGS sequence"/>
</dbReference>
<evidence type="ECO:0000256" key="1">
    <source>
        <dbReference type="ARBA" id="ARBA00001933"/>
    </source>
</evidence>
<dbReference type="PROSITE" id="PS00105">
    <property type="entry name" value="AA_TRANSFER_CLASS_1"/>
    <property type="match status" value="1"/>
</dbReference>
<dbReference type="EC" id="2.6.1.-" evidence="3"/>
<organism evidence="5 6">
    <name type="scientific">Entotheonella factor</name>
    <dbReference type="NCBI Taxonomy" id="1429438"/>
    <lineage>
        <taxon>Bacteria</taxon>
        <taxon>Pseudomonadati</taxon>
        <taxon>Nitrospinota/Tectimicrobiota group</taxon>
        <taxon>Candidatus Tectimicrobiota</taxon>
        <taxon>Candidatus Entotheonellia</taxon>
        <taxon>Candidatus Entotheonellales</taxon>
        <taxon>Candidatus Entotheonellaceae</taxon>
        <taxon>Candidatus Entotheonella</taxon>
    </lineage>
</organism>
<dbReference type="GO" id="GO:0008483">
    <property type="term" value="F:transaminase activity"/>
    <property type="evidence" value="ECO:0007669"/>
    <property type="project" value="UniProtKB-KW"/>
</dbReference>
<dbReference type="CDD" id="cd00609">
    <property type="entry name" value="AAT_like"/>
    <property type="match status" value="1"/>
</dbReference>